<dbReference type="AlphaFoldDB" id="A0A383UU23"/>
<evidence type="ECO:0000256" key="1">
    <source>
        <dbReference type="SAM" id="SignalP"/>
    </source>
</evidence>
<proteinExistence type="predicted"/>
<gene>
    <name evidence="2" type="ORF">BLGHR1_14615</name>
</gene>
<evidence type="ECO:0000313" key="2">
    <source>
        <dbReference type="EMBL" id="SZF03821.1"/>
    </source>
</evidence>
<accession>A0A383UU23</accession>
<evidence type="ECO:0000313" key="3">
    <source>
        <dbReference type="Proteomes" id="UP000275772"/>
    </source>
</evidence>
<feature type="chain" id="PRO_5016599177" evidence="1">
    <location>
        <begin position="22"/>
        <end position="152"/>
    </location>
</feature>
<name>A0A383UU23_BLUHO</name>
<keyword evidence="1" id="KW-0732">Signal</keyword>
<sequence length="152" mass="17720">MCLTSLVVILQSASFFVTIFATFTTSHINEEAKRFDCEDRQFLPEEYKRLKRLELTGSVNELGLTIDDIYKNLLQDKSDYRICAFKDENDAYYRFFELADSGQSERLDSGCPVHTYILVTDHYDRANAVIKRKTIYEGQRSPKVTYSICEIR</sequence>
<organism evidence="2 3">
    <name type="scientific">Blumeria hordei</name>
    <name type="common">Barley powdery mildew</name>
    <name type="synonym">Blumeria graminis f. sp. hordei</name>
    <dbReference type="NCBI Taxonomy" id="2867405"/>
    <lineage>
        <taxon>Eukaryota</taxon>
        <taxon>Fungi</taxon>
        <taxon>Dikarya</taxon>
        <taxon>Ascomycota</taxon>
        <taxon>Pezizomycotina</taxon>
        <taxon>Leotiomycetes</taxon>
        <taxon>Erysiphales</taxon>
        <taxon>Erysiphaceae</taxon>
        <taxon>Blumeria</taxon>
    </lineage>
</organism>
<reference evidence="2 3" key="1">
    <citation type="submission" date="2017-11" db="EMBL/GenBank/DDBJ databases">
        <authorList>
            <person name="Kracher B."/>
        </authorList>
    </citation>
    <scope>NUCLEOTIDE SEQUENCE [LARGE SCALE GENOMIC DNA]</scope>
    <source>
        <strain evidence="2 3">RACE1</strain>
    </source>
</reference>
<dbReference type="Proteomes" id="UP000275772">
    <property type="component" value="Unassembled WGS sequence"/>
</dbReference>
<dbReference type="EMBL" id="UNSH01000056">
    <property type="protein sequence ID" value="SZF03821.1"/>
    <property type="molecule type" value="Genomic_DNA"/>
</dbReference>
<protein>
    <submittedName>
        <fullName evidence="2">Uncharacterized protein</fullName>
    </submittedName>
</protein>
<dbReference type="VEuPathDB" id="FungiDB:BLGHR1_14615"/>
<feature type="signal peptide" evidence="1">
    <location>
        <begin position="1"/>
        <end position="21"/>
    </location>
</feature>